<reference evidence="1 2" key="1">
    <citation type="submission" date="2018-09" db="EMBL/GenBank/DDBJ databases">
        <title>A clostridial neurotoxin that targets Anopheles mosquitoes.</title>
        <authorList>
            <person name="Contreras E."/>
            <person name="Masuyer G."/>
            <person name="Qureshi N."/>
            <person name="Chawla S."/>
            <person name="Lim H.L."/>
            <person name="Chen J."/>
            <person name="Stenmark P."/>
            <person name="Gill S."/>
        </authorList>
    </citation>
    <scope>NUCLEOTIDE SEQUENCE [LARGE SCALE GENOMIC DNA]</scope>
    <source>
        <strain evidence="1 2">Cbm</strain>
    </source>
</reference>
<sequence length="484" mass="57458">MGLIRVEELLKLDRFRDFKEGGRVIEKGIIDEIIRMVYNCNRLEFNEYNVAKSKNINFYGHYMVHNQIIKNHELDVFFKAVEKKVRKSNEFLIYDTQSQEEFEDTGRYYGFIALVELSAGKYNKSLSKFGISINSVDDFKEVLVNEEKMNKVMKVLYSVVTNMHRNNMRKMSNKGFYLDRYTDKEDGKRKYKLVRTDNTSLDTPLKNEEGDKVETLLDKYAEEKEFYEEHDKIEEGTNNILKYIHENKESILLKKQINTLSKFGEEGNYTGDKSGNANRQLIKKRMMNSLDNYIDKDRFLYRYNENINVRDYEFMKFFESIIMCNKRSEQFKIVVEAISKANKLSNTISNIILKLPISAYKPIFQNKLVYKYLNKEFLQVLYSLLDHYNFISEVKLEHFDLEDNNKIKFLIENYVMKEGVLVFSQNDYGLVTVTELRNLINSINKTEYKNIGECKSYLEELGYKVNTKNSTKRRSLSCYKIERL</sequence>
<dbReference type="Proteomes" id="UP000326961">
    <property type="component" value="Chromosome"/>
</dbReference>
<evidence type="ECO:0000313" key="2">
    <source>
        <dbReference type="Proteomes" id="UP000326961"/>
    </source>
</evidence>
<dbReference type="EMBL" id="CP032452">
    <property type="protein sequence ID" value="QEZ67727.1"/>
    <property type="molecule type" value="Genomic_DNA"/>
</dbReference>
<protein>
    <submittedName>
        <fullName evidence="1">Uncharacterized protein</fullName>
    </submittedName>
</protein>
<gene>
    <name evidence="1" type="ORF">D4A35_01805</name>
</gene>
<name>A0A5P3X9S5_PARBF</name>
<organism evidence="1 2">
    <name type="scientific">Paraclostridium bifermentans</name>
    <name type="common">Clostridium bifermentans</name>
    <dbReference type="NCBI Taxonomy" id="1490"/>
    <lineage>
        <taxon>Bacteria</taxon>
        <taxon>Bacillati</taxon>
        <taxon>Bacillota</taxon>
        <taxon>Clostridia</taxon>
        <taxon>Peptostreptococcales</taxon>
        <taxon>Peptostreptococcaceae</taxon>
        <taxon>Paraclostridium</taxon>
    </lineage>
</organism>
<accession>A0A5P3X9S5</accession>
<evidence type="ECO:0000313" key="1">
    <source>
        <dbReference type="EMBL" id="QEZ67727.1"/>
    </source>
</evidence>
<dbReference type="AlphaFoldDB" id="A0A5P3X9S5"/>
<dbReference type="RefSeq" id="WP_150885506.1">
    <property type="nucleotide sequence ID" value="NZ_CP032452.1"/>
</dbReference>
<proteinExistence type="predicted"/>